<dbReference type="PROSITE" id="PS50878">
    <property type="entry name" value="RT_POL"/>
    <property type="match status" value="1"/>
</dbReference>
<dbReference type="AlphaFoldDB" id="A0A6P7SKP6"/>
<dbReference type="FunFam" id="3.30.70.270:FF:000063">
    <property type="entry name" value="Zinc knuckle domaincontaining protein"/>
    <property type="match status" value="1"/>
</dbReference>
<dbReference type="Pfam" id="PF17917">
    <property type="entry name" value="RT_RNaseH"/>
    <property type="match status" value="1"/>
</dbReference>
<dbReference type="GO" id="GO:0016787">
    <property type="term" value="F:hydrolase activity"/>
    <property type="evidence" value="ECO:0007669"/>
    <property type="project" value="UniProtKB-KW"/>
</dbReference>
<evidence type="ECO:0000256" key="2">
    <source>
        <dbReference type="ARBA" id="ARBA00022695"/>
    </source>
</evidence>
<dbReference type="Gene3D" id="3.30.420.10">
    <property type="entry name" value="Ribonuclease H-like superfamily/Ribonuclease H"/>
    <property type="match status" value="1"/>
</dbReference>
<reference evidence="11" key="1">
    <citation type="submission" date="2025-08" db="UniProtKB">
        <authorList>
            <consortium name="RefSeq"/>
        </authorList>
    </citation>
    <scope>IDENTIFICATION</scope>
</reference>
<dbReference type="InterPro" id="IPR041588">
    <property type="entry name" value="Integrase_H2C2"/>
</dbReference>
<keyword evidence="5" id="KW-0378">Hydrolase</keyword>
<dbReference type="GO" id="GO:0003676">
    <property type="term" value="F:nucleic acid binding"/>
    <property type="evidence" value="ECO:0007669"/>
    <property type="project" value="InterPro"/>
</dbReference>
<dbReference type="Proteomes" id="UP000515154">
    <property type="component" value="Linkage group LG7"/>
</dbReference>
<evidence type="ECO:0000256" key="5">
    <source>
        <dbReference type="ARBA" id="ARBA00022801"/>
    </source>
</evidence>
<sequence length="1054" mass="118214">MPIKDRPPITNKEELISMYPECFDDIVGCFVKCRYHITVDPNIKPIVHPPRRVPLELKEKLKAELDKMEKKEIITKVTRPTDWVNSIVIKEKPNGTLRICLDPRDLNKALKREHHPIPTLEEITPSLAGSKLFSKLDASNGYWNVKIDKESSMLTTFNTPFGRYRFNRLPFGLKVSQDLFQFQIDETYQGCKGAIGIADDIQVHGKDETTHDFNLHEAMEKTRQAGIKLNANKCVVKAKECKFFGIIYSAEGVKPDSAKVEAIRDIKEPKDKELRSFLGLIHYMGAFIPKLADHTANLRELNKDDVEFDWCASHTQDFEAIKKLISKETTLQYYDRRKPVTLQVDSSMRGVGAALIQEGKPIAYASKALSPTETRYANIERELLAVVYGWEKFHTYLYGRHFNIKTDHRPLEQIHRKNLTKAPARLQRLLLRLQTYDYDIRFKSGKDMILADALSRLSSHDKQEMEGLSIKVHHIVNVTTTKLAEVKEETSKDEELQLLTQMVIQGWPEKRRQVQPLIREYLAIHDDISVENGILMAGSRIIIPKSMQKEILDKIHQGHLGMEKCKLRVKSAVYWVSMYKDIEKTVSTCHILKDLRAKTITTVARGLLAEQGIPEQIICDNGTQFTSQEFKKLADEYGFNITTSSPHYPKGHGFIERQVQTVKRTLVKCRETKEDPRLALLSLRATPLRADMKSPAELLNGRKYKTTLPSKIQPPIDQEETRAKLAATQEQSQKYYNKHAQYLPEILGGQHVHTQDPVTKTWIPAQVVSRAENPRSYIIETESGRQPRRNRAHIHPTPKVSRTTCTTPAASVTTPTESSPQRAPTTHQQTTCTTPAASVTTPTESSPQRAPTTHQQTTCTTPAASVTTPTESSPQRAPTTHQQTTCTTPAASVTTPTESSPQRAPTTHQQTTCTTPAASVTTPTESSPQRAPTTHQQTTCTTPAASVTTPTESSPQRAPTTHQQTTCTTPAASVTTPTESSPQRAPTTHQQTTCTTPAASMTTPTESSPQRAPTTHQQTTCTTPAASVTTPTESSPQRAPTPISRQRVQHLLHQ</sequence>
<dbReference type="Gene3D" id="3.30.70.270">
    <property type="match status" value="2"/>
</dbReference>
<dbReference type="KEGG" id="osn:115213785"/>
<dbReference type="InterPro" id="IPR043128">
    <property type="entry name" value="Rev_trsase/Diguanyl_cyclase"/>
</dbReference>
<feature type="region of interest" description="Disordered" evidence="7">
    <location>
        <begin position="774"/>
        <end position="1054"/>
    </location>
</feature>
<accession>A0A6P7SKP6</accession>
<keyword evidence="2" id="KW-0548">Nucleotidyltransferase</keyword>
<dbReference type="InterPro" id="IPR001584">
    <property type="entry name" value="Integrase_cat-core"/>
</dbReference>
<dbReference type="GO" id="GO:0004519">
    <property type="term" value="F:endonuclease activity"/>
    <property type="evidence" value="ECO:0007669"/>
    <property type="project" value="UniProtKB-KW"/>
</dbReference>
<dbReference type="Pfam" id="PF17921">
    <property type="entry name" value="Integrase_H2C2"/>
    <property type="match status" value="1"/>
</dbReference>
<name>A0A6P7SKP6_9MOLL</name>
<dbReference type="FunFam" id="3.10.20.370:FF:000001">
    <property type="entry name" value="Retrovirus-related Pol polyprotein from transposon 17.6-like protein"/>
    <property type="match status" value="1"/>
</dbReference>
<evidence type="ECO:0000313" key="10">
    <source>
        <dbReference type="Proteomes" id="UP000515154"/>
    </source>
</evidence>
<dbReference type="SUPFAM" id="SSF56672">
    <property type="entry name" value="DNA/RNA polymerases"/>
    <property type="match status" value="1"/>
</dbReference>
<dbReference type="RefSeq" id="XP_029638491.1">
    <property type="nucleotide sequence ID" value="XM_029782631.1"/>
</dbReference>
<keyword evidence="3" id="KW-0540">Nuclease</keyword>
<dbReference type="FunFam" id="3.30.420.10:FF:000063">
    <property type="entry name" value="Retrovirus-related Pol polyprotein from transposon 297-like Protein"/>
    <property type="match status" value="1"/>
</dbReference>
<dbReference type="GO" id="GO:0003964">
    <property type="term" value="F:RNA-directed DNA polymerase activity"/>
    <property type="evidence" value="ECO:0007669"/>
    <property type="project" value="UniProtKB-KW"/>
</dbReference>
<dbReference type="InterPro" id="IPR000477">
    <property type="entry name" value="RT_dom"/>
</dbReference>
<evidence type="ECO:0000256" key="1">
    <source>
        <dbReference type="ARBA" id="ARBA00022679"/>
    </source>
</evidence>
<feature type="compositionally biased region" description="Low complexity" evidence="7">
    <location>
        <begin position="803"/>
        <end position="1036"/>
    </location>
</feature>
<evidence type="ECO:0000313" key="11">
    <source>
        <dbReference type="RefSeq" id="XP_029638491.1"/>
    </source>
</evidence>
<protein>
    <submittedName>
        <fullName evidence="11">Uncharacterized protein K02A2.6-like</fullName>
    </submittedName>
</protein>
<dbReference type="InterPro" id="IPR012337">
    <property type="entry name" value="RNaseH-like_sf"/>
</dbReference>
<dbReference type="InterPro" id="IPR043502">
    <property type="entry name" value="DNA/RNA_pol_sf"/>
</dbReference>
<organism evidence="10 11">
    <name type="scientific">Octopus sinensis</name>
    <name type="common">East Asian common octopus</name>
    <dbReference type="NCBI Taxonomy" id="2607531"/>
    <lineage>
        <taxon>Eukaryota</taxon>
        <taxon>Metazoa</taxon>
        <taxon>Spiralia</taxon>
        <taxon>Lophotrochozoa</taxon>
        <taxon>Mollusca</taxon>
        <taxon>Cephalopoda</taxon>
        <taxon>Coleoidea</taxon>
        <taxon>Octopodiformes</taxon>
        <taxon>Octopoda</taxon>
        <taxon>Incirrata</taxon>
        <taxon>Octopodidae</taxon>
        <taxon>Octopus</taxon>
    </lineage>
</organism>
<evidence type="ECO:0000256" key="3">
    <source>
        <dbReference type="ARBA" id="ARBA00022722"/>
    </source>
</evidence>
<dbReference type="PROSITE" id="PS50994">
    <property type="entry name" value="INTEGRASE"/>
    <property type="match status" value="1"/>
</dbReference>
<feature type="compositionally biased region" description="Basic residues" evidence="7">
    <location>
        <begin position="786"/>
        <end position="796"/>
    </location>
</feature>
<dbReference type="InterPro" id="IPR036397">
    <property type="entry name" value="RNaseH_sf"/>
</dbReference>
<keyword evidence="6" id="KW-0695">RNA-directed DNA polymerase</keyword>
<evidence type="ECO:0000259" key="8">
    <source>
        <dbReference type="PROSITE" id="PS50878"/>
    </source>
</evidence>
<feature type="domain" description="Integrase catalytic" evidence="9">
    <location>
        <begin position="540"/>
        <end position="723"/>
    </location>
</feature>
<dbReference type="InterPro" id="IPR041373">
    <property type="entry name" value="RT_RNaseH"/>
</dbReference>
<proteinExistence type="predicted"/>
<dbReference type="SUPFAM" id="SSF53098">
    <property type="entry name" value="Ribonuclease H-like"/>
    <property type="match status" value="1"/>
</dbReference>
<keyword evidence="10" id="KW-1185">Reference proteome</keyword>
<evidence type="ECO:0000256" key="7">
    <source>
        <dbReference type="SAM" id="MobiDB-lite"/>
    </source>
</evidence>
<dbReference type="CDD" id="cd01647">
    <property type="entry name" value="RT_LTR"/>
    <property type="match status" value="1"/>
</dbReference>
<evidence type="ECO:0000259" key="9">
    <source>
        <dbReference type="PROSITE" id="PS50994"/>
    </source>
</evidence>
<dbReference type="PANTHER" id="PTHR37984:SF7">
    <property type="entry name" value="INTEGRASE CATALYTIC DOMAIN-CONTAINING PROTEIN"/>
    <property type="match status" value="1"/>
</dbReference>
<dbReference type="PANTHER" id="PTHR37984">
    <property type="entry name" value="PROTEIN CBG26694"/>
    <property type="match status" value="1"/>
</dbReference>
<dbReference type="Gene3D" id="3.10.10.10">
    <property type="entry name" value="HIV Type 1 Reverse Transcriptase, subunit A, domain 1"/>
    <property type="match status" value="1"/>
</dbReference>
<dbReference type="InterPro" id="IPR050951">
    <property type="entry name" value="Retrovirus_Pol_polyprotein"/>
</dbReference>
<dbReference type="CDD" id="cd09274">
    <property type="entry name" value="RNase_HI_RT_Ty3"/>
    <property type="match status" value="1"/>
</dbReference>
<dbReference type="GO" id="GO:0015074">
    <property type="term" value="P:DNA integration"/>
    <property type="evidence" value="ECO:0007669"/>
    <property type="project" value="InterPro"/>
</dbReference>
<dbReference type="Pfam" id="PF00078">
    <property type="entry name" value="RVT_1"/>
    <property type="match status" value="1"/>
</dbReference>
<evidence type="ECO:0000256" key="6">
    <source>
        <dbReference type="ARBA" id="ARBA00022918"/>
    </source>
</evidence>
<feature type="domain" description="Reverse transcriptase" evidence="8">
    <location>
        <begin position="71"/>
        <end position="248"/>
    </location>
</feature>
<dbReference type="FunFam" id="3.10.10.10:FF:000003">
    <property type="entry name" value="Retrovirus-related Pol polyprotein from transposon 297-like Protein"/>
    <property type="match status" value="1"/>
</dbReference>
<keyword evidence="1" id="KW-0808">Transferase</keyword>
<dbReference type="FunFam" id="1.10.340.70:FF:000003">
    <property type="entry name" value="Protein CBG25708"/>
    <property type="match status" value="1"/>
</dbReference>
<gene>
    <name evidence="11" type="primary">LOC115213785</name>
</gene>
<evidence type="ECO:0000256" key="4">
    <source>
        <dbReference type="ARBA" id="ARBA00022759"/>
    </source>
</evidence>
<dbReference type="Gene3D" id="3.10.20.370">
    <property type="match status" value="1"/>
</dbReference>
<keyword evidence="4" id="KW-0255">Endonuclease</keyword>